<name>A0ABN7RXV6_OIKDI</name>
<keyword evidence="7 8" id="KW-0472">Membrane</keyword>
<comment type="similarity">
    <text evidence="2">Belongs to the PEN-2 family.</text>
</comment>
<dbReference type="Pfam" id="PF10251">
    <property type="entry name" value="PEN-2"/>
    <property type="match status" value="1"/>
</dbReference>
<reference evidence="9 10" key="1">
    <citation type="submission" date="2021-04" db="EMBL/GenBank/DDBJ databases">
        <authorList>
            <person name="Bliznina A."/>
        </authorList>
    </citation>
    <scope>NUCLEOTIDE SEQUENCE [LARGE SCALE GENOMIC DNA]</scope>
</reference>
<evidence type="ECO:0000256" key="7">
    <source>
        <dbReference type="ARBA" id="ARBA00023136"/>
    </source>
</evidence>
<evidence type="ECO:0000256" key="3">
    <source>
        <dbReference type="ARBA" id="ARBA00018306"/>
    </source>
</evidence>
<evidence type="ECO:0000313" key="10">
    <source>
        <dbReference type="Proteomes" id="UP001158576"/>
    </source>
</evidence>
<evidence type="ECO:0000256" key="4">
    <source>
        <dbReference type="ARBA" id="ARBA00022692"/>
    </source>
</evidence>
<evidence type="ECO:0000256" key="1">
    <source>
        <dbReference type="ARBA" id="ARBA00004205"/>
    </source>
</evidence>
<evidence type="ECO:0000256" key="8">
    <source>
        <dbReference type="SAM" id="Phobius"/>
    </source>
</evidence>
<evidence type="ECO:0000256" key="5">
    <source>
        <dbReference type="ARBA" id="ARBA00022976"/>
    </source>
</evidence>
<evidence type="ECO:0000313" key="9">
    <source>
        <dbReference type="EMBL" id="CAG5086415.1"/>
    </source>
</evidence>
<protein>
    <recommendedName>
        <fullName evidence="3">Gamma-secretase subunit PEN-2</fullName>
    </recommendedName>
</protein>
<dbReference type="PANTHER" id="PTHR16318">
    <property type="entry name" value="GAMMA-SECRETASE SUBUNIT PEN-2"/>
    <property type="match status" value="1"/>
</dbReference>
<organism evidence="9 10">
    <name type="scientific">Oikopleura dioica</name>
    <name type="common">Tunicate</name>
    <dbReference type="NCBI Taxonomy" id="34765"/>
    <lineage>
        <taxon>Eukaryota</taxon>
        <taxon>Metazoa</taxon>
        <taxon>Chordata</taxon>
        <taxon>Tunicata</taxon>
        <taxon>Appendicularia</taxon>
        <taxon>Copelata</taxon>
        <taxon>Oikopleuridae</taxon>
        <taxon>Oikopleura</taxon>
    </lineage>
</organism>
<keyword evidence="4 8" id="KW-0812">Transmembrane</keyword>
<dbReference type="EMBL" id="OU015568">
    <property type="protein sequence ID" value="CAG5086415.1"/>
    <property type="molecule type" value="Genomic_DNA"/>
</dbReference>
<proteinExistence type="inferred from homology"/>
<sequence length="103" mass="11934">MDLTDPKVKNSDKLEICRKFFFGGFALLPWLWLVNGVWFFREAYFKEPFDEQIRIRKYVMYSIIGATVWIAGLTAWNCVFQMNRASWGATGDVLSAYIPVGIP</sequence>
<evidence type="ECO:0000256" key="2">
    <source>
        <dbReference type="ARBA" id="ARBA00009607"/>
    </source>
</evidence>
<comment type="subcellular location">
    <subcellularLocation>
        <location evidence="1">Golgi apparatus</location>
        <location evidence="1">Golgi stack membrane</location>
        <topology evidence="1">Multi-pass membrane protein</topology>
    </subcellularLocation>
</comment>
<feature type="transmembrane region" description="Helical" evidence="8">
    <location>
        <begin position="60"/>
        <end position="80"/>
    </location>
</feature>
<feature type="transmembrane region" description="Helical" evidence="8">
    <location>
        <begin position="20"/>
        <end position="40"/>
    </location>
</feature>
<dbReference type="Proteomes" id="UP001158576">
    <property type="component" value="Chromosome PAR"/>
</dbReference>
<gene>
    <name evidence="9" type="ORF">OKIOD_LOCUS2762</name>
</gene>
<dbReference type="PANTHER" id="PTHR16318:SF0">
    <property type="entry name" value="GAMMA-SECRETASE SUBUNIT PEN-2"/>
    <property type="match status" value="1"/>
</dbReference>
<accession>A0ABN7RXV6</accession>
<keyword evidence="5" id="KW-0914">Notch signaling pathway</keyword>
<evidence type="ECO:0000256" key="6">
    <source>
        <dbReference type="ARBA" id="ARBA00022989"/>
    </source>
</evidence>
<keyword evidence="6 8" id="KW-1133">Transmembrane helix</keyword>
<keyword evidence="10" id="KW-1185">Reference proteome</keyword>
<dbReference type="InterPro" id="IPR019379">
    <property type="entry name" value="Gamma_Secretase_Asp_P_PEN2"/>
</dbReference>